<organism evidence="1 2">
    <name type="scientific">Neophaeococcomyces mojaviensis</name>
    <dbReference type="NCBI Taxonomy" id="3383035"/>
    <lineage>
        <taxon>Eukaryota</taxon>
        <taxon>Fungi</taxon>
        <taxon>Dikarya</taxon>
        <taxon>Ascomycota</taxon>
        <taxon>Pezizomycotina</taxon>
        <taxon>Eurotiomycetes</taxon>
        <taxon>Chaetothyriomycetidae</taxon>
        <taxon>Chaetothyriales</taxon>
        <taxon>Chaetothyriales incertae sedis</taxon>
        <taxon>Neophaeococcomyces</taxon>
    </lineage>
</organism>
<dbReference type="EMBL" id="JAPDRQ010000009">
    <property type="protein sequence ID" value="KAJ9663320.1"/>
    <property type="molecule type" value="Genomic_DNA"/>
</dbReference>
<dbReference type="Proteomes" id="UP001172386">
    <property type="component" value="Unassembled WGS sequence"/>
</dbReference>
<evidence type="ECO:0000313" key="1">
    <source>
        <dbReference type="EMBL" id="KAJ9663320.1"/>
    </source>
</evidence>
<name>A0ACC3AIK0_9EURO</name>
<proteinExistence type="predicted"/>
<reference evidence="1" key="1">
    <citation type="submission" date="2022-10" db="EMBL/GenBank/DDBJ databases">
        <title>Culturing micro-colonial fungi from biological soil crusts in the Mojave desert and describing Neophaeococcomyces mojavensis, and introducing the new genera and species Taxawa tesnikishii.</title>
        <authorList>
            <person name="Kurbessoian T."/>
            <person name="Stajich J.E."/>
        </authorList>
    </citation>
    <scope>NUCLEOTIDE SEQUENCE</scope>
    <source>
        <strain evidence="1">JES_112</strain>
    </source>
</reference>
<gene>
    <name evidence="1" type="ORF">H2198_000837</name>
</gene>
<comment type="caution">
    <text evidence="1">The sequence shown here is derived from an EMBL/GenBank/DDBJ whole genome shotgun (WGS) entry which is preliminary data.</text>
</comment>
<evidence type="ECO:0000313" key="2">
    <source>
        <dbReference type="Proteomes" id="UP001172386"/>
    </source>
</evidence>
<sequence length="1783" mass="198974">MSVNRASRPLPSTRRSSRMVGGFEPGSDIRDDLSQAGSLHEDHYNDTMESTEEDSSSLLPPQFDDPSSLMETSDVQDGAVHSDEKESQNDHPAVMNTVLEEQEMNKKLTEFESSFLPEASALSVSDQTEESSAPVLVDEVDLDVPASARQEEVDTQTLAEPDPLSSRLHTELAHTPPPPPTTTSTGLRTPDVAERPHHEVVITNGDPRTTNLPNTSALEQMSSSPTAARTVSRVQSLASLAGYETAAERDGPESPTIRKRARSADPDATPRKDREREHTWNSLDTSATIRVNVEDFDAAPLNVTRRRPQYLSKRSSNARLSYDSMTSSTTETSEATLGADFALQSGGAAPESFRLRRKPNMTLSRSTSLGSLASGVSNMSGDGDDEDGVAVQGQAQKRLASAGMAPELSTLEEESPTANRFGRLSPGTAAAITPRASSAQLTMPTESAIANHVRDIEVPDTVLRQFQSERSRSPTKNPLSLASAMMTPGPKKGLTLKEHRSTVDKLGKENFDLKMKIHFLDEALQKRSGEGYKDMITENVQLKSDRLRLEKEIYGLKKQVRELQRKLDETTGSKEGDDQGYGTDDERSPTVEEEVLFLRERVETSEIEIDRLQRENIAKESEKRRLAEMVRNLGDSRAGASEVGSREERDMWKDMLEAETIAREQVEDDARKLRDELAKLRQETSGSGSRPNSKLRVIGGSVVSRSSSVDGSKQNKVDLAELERLRHECSELQKTIGAQASALTSRNKEKEMLYQEIENLKLGRMGGIRSVAGDSILDRSASRARSNSRASNGTRYTRMSDNERETMEIRIDELRDEASKLKLENTNLQNQLDATNAEFDAMDVQYQADADQFNEELRLITQERDNALQNFEARDQDFNALKLEAQEEIDGIGDELDAKVEELVQLQEAYKLESDKVSTLSSEVRSLSEAMARIEEDSQQNYTLYQTTKADLEDANRDLETLEKNFREAQSKNERLTVQQESSRNEIAFLREEQDGDKIKIGNLESTLKKTHLNLDAERDRARELERRLTEERQQREAVAGQEKQEVQRVINELNREASNSKNELRQTRKALNAREVEVNSFRDRLAQLEDNLRGILGVPEDSHLISAVSKLSKELDQANMELDMARSRLDEHKKLLAERDMLLEESALDVRRLEESLERERLNRRQDQHSFEQALKSHEQASRLAGQTNARIAELEKARVAHRQQLSTLEAQYKDQLAERNQVLLTIWRKLSAMCGPDWAHNHSLINGNLPSQEVIGNMLFWPGFSRNLLLAAKQVEGVLSGFREKIKGTERELYKNYNNVEKELETKFKKLERIEQYWEQHKLKEREIEAGLPAAASQASRAKKDPDMRKLRNENKLLKAELKLYQDSYTSYTHGSHASHFRAHERERASRADSQSSNMSGQNDGVDGPAGVPQRSSSMRRRHQSVTLSRNNSSNTGERVDGATSPGRSNSVHSGRNSGFGYHIGNPGTALAASASNKDAGVIEDVRRSLVVPGGPSNFPANGNFGVPPQTSHSNAPSDGTVTAGPTHVKEEGKWIHRLRELERRLKTEREQRLVDRSGMRQRLEERDAVNEELRRELERERAGRGWKQDQAAGRAKGGYLVGDEPMLEDFVNQIQAQQQQRDYQYENDDGRQFGYDGQYEQDEDPGLRTSEEDRLMGHAQSPTVGSSHAQRMAQKAGEGRPGSVRAVSRGSIMSASMVSPNKRLSGSIKEKIVGRSMSNQTQFSGQSIGNGDAQGMTRQDSTGESVHAATAMPANGGAEAQNGKGMRQIMRTASAMAGVS</sequence>
<keyword evidence="2" id="KW-1185">Reference proteome</keyword>
<protein>
    <submittedName>
        <fullName evidence="1">Uncharacterized protein</fullName>
    </submittedName>
</protein>
<accession>A0ACC3AIK0</accession>